<proteinExistence type="predicted"/>
<dbReference type="EMBL" id="JYDQ01001379">
    <property type="protein sequence ID" value="KRY05316.1"/>
    <property type="molecule type" value="Genomic_DNA"/>
</dbReference>
<reference evidence="1 2" key="1">
    <citation type="submission" date="2015-01" db="EMBL/GenBank/DDBJ databases">
        <title>Evolution of Trichinella species and genotypes.</title>
        <authorList>
            <person name="Korhonen P.K."/>
            <person name="Edoardo P."/>
            <person name="Giuseppe L.R."/>
            <person name="Gasser R.B."/>
        </authorList>
    </citation>
    <scope>NUCLEOTIDE SEQUENCE [LARGE SCALE GENOMIC DNA]</scope>
    <source>
        <strain evidence="1">ISS2496</strain>
    </source>
</reference>
<keyword evidence="2" id="KW-1185">Reference proteome</keyword>
<evidence type="ECO:0000313" key="1">
    <source>
        <dbReference type="EMBL" id="KRY05316.1"/>
    </source>
</evidence>
<dbReference type="Proteomes" id="UP000054783">
    <property type="component" value="Unassembled WGS sequence"/>
</dbReference>
<organism evidence="1 2">
    <name type="scientific">Trichinella patagoniensis</name>
    <dbReference type="NCBI Taxonomy" id="990121"/>
    <lineage>
        <taxon>Eukaryota</taxon>
        <taxon>Metazoa</taxon>
        <taxon>Ecdysozoa</taxon>
        <taxon>Nematoda</taxon>
        <taxon>Enoplea</taxon>
        <taxon>Dorylaimia</taxon>
        <taxon>Trichinellida</taxon>
        <taxon>Trichinellidae</taxon>
        <taxon>Trichinella</taxon>
    </lineage>
</organism>
<dbReference type="AlphaFoldDB" id="A0A0V0YYG1"/>
<evidence type="ECO:0000313" key="2">
    <source>
        <dbReference type="Proteomes" id="UP000054783"/>
    </source>
</evidence>
<name>A0A0V0YYG1_9BILA</name>
<gene>
    <name evidence="1" type="ORF">T12_10037</name>
</gene>
<protein>
    <submittedName>
        <fullName evidence="1">Uncharacterized protein</fullName>
    </submittedName>
</protein>
<comment type="caution">
    <text evidence="1">The sequence shown here is derived from an EMBL/GenBank/DDBJ whole genome shotgun (WGS) entry which is preliminary data.</text>
</comment>
<accession>A0A0V0YYG1</accession>
<sequence>MVCDIHRFLICLSPAQCYSLSKLFRHSLEYLNNSYRLISRIV</sequence>